<feature type="transmembrane region" description="Helical" evidence="5">
    <location>
        <begin position="63"/>
        <end position="84"/>
    </location>
</feature>
<dbReference type="AlphaFoldDB" id="A0ABD2B5D0"/>
<dbReference type="PANTHER" id="PTHR14369">
    <property type="entry name" value="SURFEIT LOCUS PROTEIN 6"/>
    <property type="match status" value="1"/>
</dbReference>
<proteinExistence type="inferred from homology"/>
<comment type="caution">
    <text evidence="7">The sequence shown here is derived from an EMBL/GenBank/DDBJ whole genome shotgun (WGS) entry which is preliminary data.</text>
</comment>
<keyword evidence="8" id="KW-1185">Reference proteome</keyword>
<reference evidence="7 8" key="1">
    <citation type="journal article" date="2024" name="Ann. Entomol. Soc. Am.">
        <title>Genomic analyses of the southern and eastern yellowjacket wasps (Hymenoptera: Vespidae) reveal evolutionary signatures of social life.</title>
        <authorList>
            <person name="Catto M.A."/>
            <person name="Caine P.B."/>
            <person name="Orr S.E."/>
            <person name="Hunt B.G."/>
            <person name="Goodisman M.A.D."/>
        </authorList>
    </citation>
    <scope>NUCLEOTIDE SEQUENCE [LARGE SCALE GENOMIC DNA]</scope>
    <source>
        <strain evidence="7">232</strain>
        <tissue evidence="7">Head and thorax</tissue>
    </source>
</reference>
<evidence type="ECO:0000256" key="3">
    <source>
        <dbReference type="ARBA" id="ARBA00023242"/>
    </source>
</evidence>
<dbReference type="GO" id="GO:0005634">
    <property type="term" value="C:nucleus"/>
    <property type="evidence" value="ECO:0007669"/>
    <property type="project" value="UniProtKB-SubCell"/>
</dbReference>
<feature type="compositionally biased region" description="Basic and acidic residues" evidence="4">
    <location>
        <begin position="267"/>
        <end position="292"/>
    </location>
</feature>
<keyword evidence="5" id="KW-1133">Transmembrane helix</keyword>
<evidence type="ECO:0000313" key="7">
    <source>
        <dbReference type="EMBL" id="KAL2727833.1"/>
    </source>
</evidence>
<protein>
    <submittedName>
        <fullName evidence="7">Surfeit locus protein 6</fullName>
    </submittedName>
</protein>
<name>A0ABD2B5D0_VESMC</name>
<evidence type="ECO:0000256" key="1">
    <source>
        <dbReference type="ARBA" id="ARBA00004123"/>
    </source>
</evidence>
<feature type="compositionally biased region" description="Basic residues" evidence="4">
    <location>
        <begin position="293"/>
        <end position="316"/>
    </location>
</feature>
<comment type="similarity">
    <text evidence="2">Belongs to the SURF6 family.</text>
</comment>
<keyword evidence="5" id="KW-0472">Membrane</keyword>
<gene>
    <name evidence="7" type="ORF">V1477_017109</name>
</gene>
<feature type="domain" description="Ribosomal RNA-processing protein 14/surfeit locus protein 6 C-terminal" evidence="6">
    <location>
        <begin position="116"/>
        <end position="303"/>
    </location>
</feature>
<dbReference type="Proteomes" id="UP001607303">
    <property type="component" value="Unassembled WGS sequence"/>
</dbReference>
<evidence type="ECO:0000313" key="8">
    <source>
        <dbReference type="Proteomes" id="UP001607303"/>
    </source>
</evidence>
<evidence type="ECO:0000256" key="5">
    <source>
        <dbReference type="SAM" id="Phobius"/>
    </source>
</evidence>
<sequence length="316" mass="37512">MQLKMVKTFNAKLAKHILQEENKFISNIYSKMPLPMFELVNQDEDEEEKDDVIRRGFYLLYKFLLYLRYICIFVTTSILIVPGATTKRAQTFEELHAKLEELKNVKKLGYKQKLLKKTLKNKIKKKTRKEERLIQKKSVRTEQQVTDLNNFNFEDNEMQKIPKPKPIFNSEGKMVFSKFDFSEIGTKKKSLKSEKDPKKILQQLQQKNEKLKELEQSGEKDKVEEIKEKEAWKSALAKASGEKVKDDPDLLKRTIKRQELKRKKSSKKWESRIESVQKSKQERQEKRQENITKRKREKKTNKLKKAAKKGRVIPGF</sequence>
<dbReference type="Pfam" id="PF04935">
    <property type="entry name" value="SURF6"/>
    <property type="match status" value="1"/>
</dbReference>
<feature type="compositionally biased region" description="Basic and acidic residues" evidence="4">
    <location>
        <begin position="240"/>
        <end position="258"/>
    </location>
</feature>
<organism evidence="7 8">
    <name type="scientific">Vespula maculifrons</name>
    <name type="common">Eastern yellow jacket</name>
    <name type="synonym">Wasp</name>
    <dbReference type="NCBI Taxonomy" id="7453"/>
    <lineage>
        <taxon>Eukaryota</taxon>
        <taxon>Metazoa</taxon>
        <taxon>Ecdysozoa</taxon>
        <taxon>Arthropoda</taxon>
        <taxon>Hexapoda</taxon>
        <taxon>Insecta</taxon>
        <taxon>Pterygota</taxon>
        <taxon>Neoptera</taxon>
        <taxon>Endopterygota</taxon>
        <taxon>Hymenoptera</taxon>
        <taxon>Apocrita</taxon>
        <taxon>Aculeata</taxon>
        <taxon>Vespoidea</taxon>
        <taxon>Vespidae</taxon>
        <taxon>Vespinae</taxon>
        <taxon>Vespula</taxon>
    </lineage>
</organism>
<dbReference type="InterPro" id="IPR029190">
    <property type="entry name" value="Rrp14/SURF6_C"/>
</dbReference>
<feature type="region of interest" description="Disordered" evidence="4">
    <location>
        <begin position="234"/>
        <end position="316"/>
    </location>
</feature>
<keyword evidence="5" id="KW-0812">Transmembrane</keyword>
<comment type="subcellular location">
    <subcellularLocation>
        <location evidence="1">Nucleus</location>
    </subcellularLocation>
</comment>
<dbReference type="EMBL" id="JAYRBN010000100">
    <property type="protein sequence ID" value="KAL2727833.1"/>
    <property type="molecule type" value="Genomic_DNA"/>
</dbReference>
<dbReference type="PANTHER" id="PTHR14369:SF0">
    <property type="entry name" value="SURFEIT LOCUS PROTEIN 6"/>
    <property type="match status" value="1"/>
</dbReference>
<evidence type="ECO:0000256" key="4">
    <source>
        <dbReference type="SAM" id="MobiDB-lite"/>
    </source>
</evidence>
<evidence type="ECO:0000259" key="6">
    <source>
        <dbReference type="Pfam" id="PF04935"/>
    </source>
</evidence>
<keyword evidence="3" id="KW-0539">Nucleus</keyword>
<dbReference type="InterPro" id="IPR007019">
    <property type="entry name" value="SURF6"/>
</dbReference>
<evidence type="ECO:0000256" key="2">
    <source>
        <dbReference type="ARBA" id="ARBA00005904"/>
    </source>
</evidence>
<accession>A0ABD2B5D0</accession>